<reference evidence="9" key="1">
    <citation type="journal article" date="2014" name="Front. Microbiol.">
        <title>High frequency of phylogenetically diverse reductive dehalogenase-homologous genes in deep subseafloor sedimentary metagenomes.</title>
        <authorList>
            <person name="Kawai M."/>
            <person name="Futagami T."/>
            <person name="Toyoda A."/>
            <person name="Takaki Y."/>
            <person name="Nishi S."/>
            <person name="Hori S."/>
            <person name="Arai W."/>
            <person name="Tsubouchi T."/>
            <person name="Morono Y."/>
            <person name="Uchiyama I."/>
            <person name="Ito T."/>
            <person name="Fujiyama A."/>
            <person name="Inagaki F."/>
            <person name="Takami H."/>
        </authorList>
    </citation>
    <scope>NUCLEOTIDE SEQUENCE</scope>
    <source>
        <strain evidence="9">Expedition CK06-06</strain>
    </source>
</reference>
<dbReference type="EC" id="6.5.1.8" evidence="2"/>
<evidence type="ECO:0000313" key="9">
    <source>
        <dbReference type="EMBL" id="GAG94340.1"/>
    </source>
</evidence>
<evidence type="ECO:0000256" key="3">
    <source>
        <dbReference type="ARBA" id="ARBA00022598"/>
    </source>
</evidence>
<keyword evidence="7" id="KW-0464">Manganese</keyword>
<comment type="cofactor">
    <cofactor evidence="1">
        <name>Mn(2+)</name>
        <dbReference type="ChEBI" id="CHEBI:29035"/>
    </cofactor>
</comment>
<proteinExistence type="predicted"/>
<evidence type="ECO:0000256" key="2">
    <source>
        <dbReference type="ARBA" id="ARBA00012726"/>
    </source>
</evidence>
<feature type="non-terminal residue" evidence="9">
    <location>
        <position position="1"/>
    </location>
</feature>
<keyword evidence="6" id="KW-0342">GTP-binding</keyword>
<dbReference type="GO" id="GO:0006396">
    <property type="term" value="P:RNA processing"/>
    <property type="evidence" value="ECO:0007669"/>
    <property type="project" value="InterPro"/>
</dbReference>
<protein>
    <recommendedName>
        <fullName evidence="2">3'-phosphate/5'-hydroxy nucleic acid ligase</fullName>
        <ecNumber evidence="2">6.5.1.8</ecNumber>
    </recommendedName>
</protein>
<evidence type="ECO:0000256" key="1">
    <source>
        <dbReference type="ARBA" id="ARBA00001936"/>
    </source>
</evidence>
<dbReference type="AlphaFoldDB" id="X1BH49"/>
<dbReference type="EMBL" id="BART01020954">
    <property type="protein sequence ID" value="GAG94340.1"/>
    <property type="molecule type" value="Genomic_DNA"/>
</dbReference>
<evidence type="ECO:0000256" key="6">
    <source>
        <dbReference type="ARBA" id="ARBA00023134"/>
    </source>
</evidence>
<evidence type="ECO:0000256" key="4">
    <source>
        <dbReference type="ARBA" id="ARBA00022723"/>
    </source>
</evidence>
<dbReference type="SUPFAM" id="SSF103365">
    <property type="entry name" value="Hypothetical protein PH1602"/>
    <property type="match status" value="1"/>
</dbReference>
<dbReference type="InterPro" id="IPR001233">
    <property type="entry name" value="RtcB"/>
</dbReference>
<accession>X1BH49</accession>
<dbReference type="Pfam" id="PF01139">
    <property type="entry name" value="RtcB"/>
    <property type="match status" value="1"/>
</dbReference>
<keyword evidence="3" id="KW-0436">Ligase</keyword>
<gene>
    <name evidence="9" type="ORF">S01H4_38797</name>
</gene>
<feature type="non-terminal residue" evidence="9">
    <location>
        <position position="292"/>
    </location>
</feature>
<dbReference type="GO" id="GO:0003972">
    <property type="term" value="F:RNA ligase (ATP) activity"/>
    <property type="evidence" value="ECO:0007669"/>
    <property type="project" value="TreeGrafter"/>
</dbReference>
<dbReference type="PANTHER" id="PTHR11118:SF1">
    <property type="entry name" value="RNA-SPLICING LIGASE RTCB HOMOLOG"/>
    <property type="match status" value="1"/>
</dbReference>
<evidence type="ECO:0000256" key="7">
    <source>
        <dbReference type="ARBA" id="ARBA00023211"/>
    </source>
</evidence>
<name>X1BH49_9ZZZZ</name>
<dbReference type="InterPro" id="IPR036025">
    <property type="entry name" value="RtcB-like_sf"/>
</dbReference>
<comment type="caution">
    <text evidence="9">The sequence shown here is derived from an EMBL/GenBank/DDBJ whole genome shotgun (WGS) entry which is preliminary data.</text>
</comment>
<evidence type="ECO:0000256" key="5">
    <source>
        <dbReference type="ARBA" id="ARBA00022741"/>
    </source>
</evidence>
<keyword evidence="4" id="KW-0479">Metal-binding</keyword>
<evidence type="ECO:0000256" key="8">
    <source>
        <dbReference type="ARBA" id="ARBA00047746"/>
    </source>
</evidence>
<dbReference type="GO" id="GO:0046872">
    <property type="term" value="F:metal ion binding"/>
    <property type="evidence" value="ECO:0007669"/>
    <property type="project" value="UniProtKB-KW"/>
</dbReference>
<dbReference type="GO" id="GO:0170057">
    <property type="term" value="F:RNA ligase (GTP) activity"/>
    <property type="evidence" value="ECO:0007669"/>
    <property type="project" value="UniProtKB-EC"/>
</dbReference>
<sequence length="292" mass="32121">YANDFLMESIRRDKTLDQITNVACLDGIVKHVIALSDAHQGYGFCIGGVAGTDAETGAVSPGGVGYDINCGVRLLRTGLKGEEIKHALSRLVKSLFKNVPSGLGSKGKLNINYNDLDKALENGVNWAIENGYGYPEDEKFCEENGCMKGADSSKVSRRAKERGIRQIGSLGSGNHFIEIQEVNEIYDESIAKTLGIEEKGQVTVMVHTGSRAMGHQIATDYLRIFDKAMQKYGIVVPDRELAYLKADTPEAKDYLSAMACAANFAWNNRHLITHWVRKSFKEILKKDSIELG</sequence>
<dbReference type="PANTHER" id="PTHR11118">
    <property type="entry name" value="RNA-SPLICING LIGASE RTCB HOMOLOG"/>
    <property type="match status" value="1"/>
</dbReference>
<dbReference type="GO" id="GO:0005525">
    <property type="term" value="F:GTP binding"/>
    <property type="evidence" value="ECO:0007669"/>
    <property type="project" value="UniProtKB-KW"/>
</dbReference>
<comment type="catalytic activity">
    <reaction evidence="8">
        <text>a 3'-end 3'-phospho-ribonucleotide-RNA + a 5'-end dephospho-ribonucleoside-RNA + GTP = a ribonucleotidyl-ribonucleotide-RNA + GMP + diphosphate</text>
        <dbReference type="Rhea" id="RHEA:68076"/>
        <dbReference type="Rhea" id="RHEA-COMP:10463"/>
        <dbReference type="Rhea" id="RHEA-COMP:13936"/>
        <dbReference type="Rhea" id="RHEA-COMP:17355"/>
        <dbReference type="ChEBI" id="CHEBI:33019"/>
        <dbReference type="ChEBI" id="CHEBI:37565"/>
        <dbReference type="ChEBI" id="CHEBI:58115"/>
        <dbReference type="ChEBI" id="CHEBI:83062"/>
        <dbReference type="ChEBI" id="CHEBI:138284"/>
        <dbReference type="ChEBI" id="CHEBI:173118"/>
        <dbReference type="EC" id="6.5.1.8"/>
    </reaction>
</comment>
<dbReference type="Gene3D" id="3.90.1860.10">
    <property type="entry name" value="tRNA-splicing ligase RtcB"/>
    <property type="match status" value="1"/>
</dbReference>
<organism evidence="9">
    <name type="scientific">marine sediment metagenome</name>
    <dbReference type="NCBI Taxonomy" id="412755"/>
    <lineage>
        <taxon>unclassified sequences</taxon>
        <taxon>metagenomes</taxon>
        <taxon>ecological metagenomes</taxon>
    </lineage>
</organism>
<keyword evidence="5" id="KW-0547">Nucleotide-binding</keyword>